<dbReference type="STRING" id="1330330.IX53_00305"/>
<dbReference type="RefSeq" id="WP_047753655.1">
    <property type="nucleotide sequence ID" value="NZ_CAJUHA010000002.1"/>
</dbReference>
<dbReference type="Proteomes" id="UP000035159">
    <property type="component" value="Chromosome"/>
</dbReference>
<dbReference type="InterPro" id="IPR007691">
    <property type="entry name" value="LpxD"/>
</dbReference>
<dbReference type="AlphaFoldDB" id="A0A0G2Z4I4"/>
<dbReference type="InterPro" id="IPR011004">
    <property type="entry name" value="Trimer_LpxA-like_sf"/>
</dbReference>
<dbReference type="KEGG" id="kpf:IX53_00305"/>
<sequence length="298" mass="32408">MKLSDIESSFGIGKVLRDAQFKTLGKLNALSAEESMIFLLSEKYLSMLPHKMVSAVITTKELADEVLKKGEIGVIVSDKPKEDFYKIHEALIDEGFYYKTRNSNIHESVQIFPGVFIAEKNVIIGKNTIIYPNVVILENTEIGENCVIRAGTVIGTPGYEVTEFNGKQRVIKHAGKVVIGNNVELQANNAVSKGLFVTRNTEIHDDVKTDNLVHIAHGVKIGRRTKIAASAMIAGNVNIGEDVWIGPSAVISNGINIGDKAAITLGAVVTKDVPPGARVSGNFAIDHAKFIQFIKSIR</sequence>
<evidence type="ECO:0000313" key="2">
    <source>
        <dbReference type="Proteomes" id="UP000035159"/>
    </source>
</evidence>
<reference evidence="1 2" key="1">
    <citation type="submission" date="2015-04" db="EMBL/GenBank/DDBJ databases">
        <title>Complete Genome Sequence of Kosmotoga pacifica SLHLJ1.</title>
        <authorList>
            <person name="Jiang L.J."/>
            <person name="Shao Z.Z."/>
            <person name="Jebbar M."/>
        </authorList>
    </citation>
    <scope>NUCLEOTIDE SEQUENCE [LARGE SCALE GENOMIC DNA]</scope>
    <source>
        <strain evidence="1 2">SLHLJ1</strain>
    </source>
</reference>
<organism evidence="1 2">
    <name type="scientific">Kosmotoga pacifica</name>
    <dbReference type="NCBI Taxonomy" id="1330330"/>
    <lineage>
        <taxon>Bacteria</taxon>
        <taxon>Thermotogati</taxon>
        <taxon>Thermotogota</taxon>
        <taxon>Thermotogae</taxon>
        <taxon>Kosmotogales</taxon>
        <taxon>Kosmotogaceae</taxon>
        <taxon>Kosmotoga</taxon>
    </lineage>
</organism>
<dbReference type="CDD" id="cd03352">
    <property type="entry name" value="LbH_LpxD"/>
    <property type="match status" value="1"/>
</dbReference>
<dbReference type="Pfam" id="PF14602">
    <property type="entry name" value="Hexapep_2"/>
    <property type="match status" value="1"/>
</dbReference>
<proteinExistence type="predicted"/>
<dbReference type="EMBL" id="CP011232">
    <property type="protein sequence ID" value="AKI96520.1"/>
    <property type="molecule type" value="Genomic_DNA"/>
</dbReference>
<dbReference type="PATRIC" id="fig|1330330.3.peg.57"/>
<dbReference type="GO" id="GO:0016410">
    <property type="term" value="F:N-acyltransferase activity"/>
    <property type="evidence" value="ECO:0007669"/>
    <property type="project" value="InterPro"/>
</dbReference>
<dbReference type="GO" id="GO:0016020">
    <property type="term" value="C:membrane"/>
    <property type="evidence" value="ECO:0007669"/>
    <property type="project" value="GOC"/>
</dbReference>
<name>A0A0G2Z4I4_9BACT</name>
<dbReference type="Gene3D" id="3.40.1390.10">
    <property type="entry name" value="MurE/MurF, N-terminal domain"/>
    <property type="match status" value="1"/>
</dbReference>
<keyword evidence="2" id="KW-1185">Reference proteome</keyword>
<dbReference type="Gene3D" id="2.160.10.10">
    <property type="entry name" value="Hexapeptide repeat proteins"/>
    <property type="match status" value="1"/>
</dbReference>
<dbReference type="InterPro" id="IPR050179">
    <property type="entry name" value="Trans_hexapeptide_repeat"/>
</dbReference>
<dbReference type="SUPFAM" id="SSF51161">
    <property type="entry name" value="Trimeric LpxA-like enzymes"/>
    <property type="match status" value="1"/>
</dbReference>
<dbReference type="Pfam" id="PF00132">
    <property type="entry name" value="Hexapep"/>
    <property type="match status" value="2"/>
</dbReference>
<accession>A0A0G2Z4I4</accession>
<dbReference type="PANTHER" id="PTHR43300">
    <property type="entry name" value="ACETYLTRANSFERASE"/>
    <property type="match status" value="1"/>
</dbReference>
<dbReference type="GO" id="GO:0009245">
    <property type="term" value="P:lipid A biosynthetic process"/>
    <property type="evidence" value="ECO:0007669"/>
    <property type="project" value="InterPro"/>
</dbReference>
<evidence type="ECO:0008006" key="3">
    <source>
        <dbReference type="Google" id="ProtNLM"/>
    </source>
</evidence>
<dbReference type="OrthoDB" id="9801697at2"/>
<dbReference type="PANTHER" id="PTHR43300:SF10">
    <property type="entry name" value="2,3,4,5-TETRAHYDROPYRIDINE-2,6-DICARBOXYLATE N-ACETYLTRANSFERASE"/>
    <property type="match status" value="1"/>
</dbReference>
<evidence type="ECO:0000313" key="1">
    <source>
        <dbReference type="EMBL" id="AKI96520.1"/>
    </source>
</evidence>
<protein>
    <recommendedName>
        <fullName evidence="3">UDP-3-O-(3-hydroxymyristoyl) glucosamine N-acyltransferase</fullName>
    </recommendedName>
</protein>
<gene>
    <name evidence="1" type="ORF">IX53_00305</name>
</gene>
<dbReference type="InterPro" id="IPR001451">
    <property type="entry name" value="Hexapep"/>
</dbReference>